<reference evidence="1 2" key="1">
    <citation type="journal article" date="2022" name="bioRxiv">
        <title>The genome of the oomycete Peronosclerospora sorghi, a cosmopolitan pathogen of maize and sorghum, is inflated with dispersed pseudogenes.</title>
        <authorList>
            <person name="Fletcher K."/>
            <person name="Martin F."/>
            <person name="Isakeit T."/>
            <person name="Cavanaugh K."/>
            <person name="Magill C."/>
            <person name="Michelmore R."/>
        </authorList>
    </citation>
    <scope>NUCLEOTIDE SEQUENCE [LARGE SCALE GENOMIC DNA]</scope>
    <source>
        <strain evidence="1">P6</strain>
    </source>
</reference>
<keyword evidence="2" id="KW-1185">Reference proteome</keyword>
<protein>
    <submittedName>
        <fullName evidence="1">Uncharacterized protein</fullName>
    </submittedName>
</protein>
<dbReference type="EMBL" id="CM047580">
    <property type="protein sequence ID" value="KAI9923211.1"/>
    <property type="molecule type" value="Genomic_DNA"/>
</dbReference>
<accession>A0ACC0WZT7</accession>
<evidence type="ECO:0000313" key="2">
    <source>
        <dbReference type="Proteomes" id="UP001163321"/>
    </source>
</evidence>
<evidence type="ECO:0000313" key="1">
    <source>
        <dbReference type="EMBL" id="KAI9923211.1"/>
    </source>
</evidence>
<name>A0ACC0WZT7_9STRA</name>
<organism evidence="1 2">
    <name type="scientific">Peronosclerospora sorghi</name>
    <dbReference type="NCBI Taxonomy" id="230839"/>
    <lineage>
        <taxon>Eukaryota</taxon>
        <taxon>Sar</taxon>
        <taxon>Stramenopiles</taxon>
        <taxon>Oomycota</taxon>
        <taxon>Peronosporomycetes</taxon>
        <taxon>Peronosporales</taxon>
        <taxon>Peronosporaceae</taxon>
        <taxon>Peronosclerospora</taxon>
    </lineage>
</organism>
<comment type="caution">
    <text evidence="1">The sequence shown here is derived from an EMBL/GenBank/DDBJ whole genome shotgun (WGS) entry which is preliminary data.</text>
</comment>
<dbReference type="Proteomes" id="UP001163321">
    <property type="component" value="Chromosome 1"/>
</dbReference>
<sequence length="116" mass="13002">MDSEEERDTELWHARLGHVASSRLESIVKVCDGLPNKLVASVNDMKLCDGCIKGKMSVDKFPSNLVHTDVMGPMSVNSQGKARYALTFIDDYSHFVVIFFSRGSLKYWTTSRSTIP</sequence>
<proteinExistence type="predicted"/>
<gene>
    <name evidence="1" type="ORF">PsorP6_001892</name>
</gene>